<name>A0ACC6QUN8_9ACTN</name>
<comment type="caution">
    <text evidence="1">The sequence shown here is derived from an EMBL/GenBank/DDBJ whole genome shotgun (WGS) entry which is preliminary data.</text>
</comment>
<dbReference type="EMBL" id="JBBKAI010000002">
    <property type="protein sequence ID" value="MEJ8662016.1"/>
    <property type="molecule type" value="Genomic_DNA"/>
</dbReference>
<keyword evidence="2" id="KW-1185">Reference proteome</keyword>
<protein>
    <submittedName>
        <fullName evidence="1">Uncharacterized protein</fullName>
    </submittedName>
</protein>
<gene>
    <name evidence="1" type="ORF">WKI58_36905</name>
</gene>
<evidence type="ECO:0000313" key="2">
    <source>
        <dbReference type="Proteomes" id="UP001375539"/>
    </source>
</evidence>
<proteinExistence type="predicted"/>
<dbReference type="Proteomes" id="UP001375539">
    <property type="component" value="Unassembled WGS sequence"/>
</dbReference>
<organism evidence="1 2">
    <name type="scientific">Streptomyces pratisoli</name>
    <dbReference type="NCBI Taxonomy" id="3139917"/>
    <lineage>
        <taxon>Bacteria</taxon>
        <taxon>Bacillati</taxon>
        <taxon>Actinomycetota</taxon>
        <taxon>Actinomycetes</taxon>
        <taxon>Kitasatosporales</taxon>
        <taxon>Streptomycetaceae</taxon>
        <taxon>Streptomyces</taxon>
    </lineage>
</organism>
<evidence type="ECO:0000313" key="1">
    <source>
        <dbReference type="EMBL" id="MEJ8662016.1"/>
    </source>
</evidence>
<reference evidence="1" key="1">
    <citation type="submission" date="2024-03" db="EMBL/GenBank/DDBJ databases">
        <title>Novel Streptomyces species of biotechnological and ecological value are a feature of Machair soil.</title>
        <authorList>
            <person name="Prole J.R."/>
            <person name="Goodfellow M."/>
            <person name="Allenby N."/>
            <person name="Ward A.C."/>
        </authorList>
    </citation>
    <scope>NUCLEOTIDE SEQUENCE</scope>
    <source>
        <strain evidence="1">MS1.AVA.4</strain>
    </source>
</reference>
<accession>A0ACC6QUN8</accession>
<sequence length="90" mass="9745">MTERKDRYRAALERGGDSAARPSAARPARVTTLQSRYVSVTIEVDPDLEKSVTRWVGPPLSALVLAGTNVLRVVVDTAARMPLLAGRARS</sequence>